<reference evidence="2 3" key="1">
    <citation type="submission" date="2018-04" db="EMBL/GenBank/DDBJ databases">
        <title>Draft genome sequence of Pseudomonas syringae pv. actinidiae biovar 3 strains isolated from kiwifruit in Kagawa prefecture.</title>
        <authorList>
            <person name="Tabuchi M."/>
            <person name="Saito M."/>
            <person name="Fujiwara S."/>
            <person name="Sasa N."/>
            <person name="Akimitsu K."/>
            <person name="Gomi K."/>
            <person name="Konishi-Sugita S."/>
            <person name="Hamano K."/>
            <person name="Kataoka I."/>
        </authorList>
    </citation>
    <scope>NUCLEOTIDE SEQUENCE [LARGE SCALE GENOMIC DNA]</scope>
    <source>
        <strain evidence="2 3">MAFF212211</strain>
    </source>
</reference>
<comment type="caution">
    <text evidence="2">The sequence shown here is derived from an EMBL/GenBank/DDBJ whole genome shotgun (WGS) entry which is preliminary data.</text>
</comment>
<dbReference type="AlphaFoldDB" id="A0AAN4PZW5"/>
<keyword evidence="1" id="KW-1133">Transmembrane helix</keyword>
<protein>
    <submittedName>
        <fullName evidence="2">DNA-binding transcriptional regulator</fullName>
    </submittedName>
</protein>
<evidence type="ECO:0000313" key="2">
    <source>
        <dbReference type="EMBL" id="GBH14472.1"/>
    </source>
</evidence>
<organism evidence="2 3">
    <name type="scientific">Pseudomonas syringae pv. actinidiae</name>
    <dbReference type="NCBI Taxonomy" id="103796"/>
    <lineage>
        <taxon>Bacteria</taxon>
        <taxon>Pseudomonadati</taxon>
        <taxon>Pseudomonadota</taxon>
        <taxon>Gammaproteobacteria</taxon>
        <taxon>Pseudomonadales</taxon>
        <taxon>Pseudomonadaceae</taxon>
        <taxon>Pseudomonas</taxon>
        <taxon>Pseudomonas syringae</taxon>
    </lineage>
</organism>
<evidence type="ECO:0000256" key="1">
    <source>
        <dbReference type="SAM" id="Phobius"/>
    </source>
</evidence>
<sequence length="94" mass="10724">MRWIVTGLGVLCAAGWSFAEELLKNRCHCVWPVGSCARWGRGLLSESHECVSGWSRRFHRCFKKCPDPLDSGIFLWAGSYCVAFALELWAFWPI</sequence>
<dbReference type="EMBL" id="BGKA01000014">
    <property type="protein sequence ID" value="GBH14472.1"/>
    <property type="molecule type" value="Genomic_DNA"/>
</dbReference>
<feature type="transmembrane region" description="Helical" evidence="1">
    <location>
        <begin position="73"/>
        <end position="92"/>
    </location>
</feature>
<dbReference type="Proteomes" id="UP000248291">
    <property type="component" value="Unassembled WGS sequence"/>
</dbReference>
<gene>
    <name evidence="2" type="ORF">KPSA3_00361</name>
</gene>
<name>A0AAN4PZW5_PSESF</name>
<keyword evidence="1" id="KW-0472">Membrane</keyword>
<accession>A0AAN4PZW5</accession>
<keyword evidence="1" id="KW-0812">Transmembrane</keyword>
<dbReference type="GO" id="GO:0003677">
    <property type="term" value="F:DNA binding"/>
    <property type="evidence" value="ECO:0007669"/>
    <property type="project" value="UniProtKB-KW"/>
</dbReference>
<keyword evidence="2" id="KW-0238">DNA-binding</keyword>
<evidence type="ECO:0000313" key="3">
    <source>
        <dbReference type="Proteomes" id="UP000248291"/>
    </source>
</evidence>
<proteinExistence type="predicted"/>